<dbReference type="InterPro" id="IPR025359">
    <property type="entry name" value="SduA_C"/>
</dbReference>
<dbReference type="Pfam" id="PF14082">
    <property type="entry name" value="SduA_C"/>
    <property type="match status" value="1"/>
</dbReference>
<gene>
    <name evidence="2" type="ORF">HNQ75_004478</name>
</gene>
<evidence type="ECO:0000259" key="1">
    <source>
        <dbReference type="Pfam" id="PF14082"/>
    </source>
</evidence>
<sequence>MELVSKKQYRGRVLAPSPELVGAVVQTLDQIDKLRSDIYRIKALNPQQKLEAYGIKGVVLAGMIPDTERKRSFELYRNSLSGLSIITFDELLAKLKSCASSCRRSLHSGMARDLWNAIKGNPSATRSYSVVSSPTSSWPAAKSGMM</sequence>
<accession>A0A7W9Z2S7</accession>
<reference evidence="2 3" key="1">
    <citation type="submission" date="2020-08" db="EMBL/GenBank/DDBJ databases">
        <title>Genomic Encyclopedia of Type Strains, Phase IV (KMG-IV): sequencing the most valuable type-strain genomes for metagenomic binning, comparative biology and taxonomic classification.</title>
        <authorList>
            <person name="Goeker M."/>
        </authorList>
    </citation>
    <scope>NUCLEOTIDE SEQUENCE [LARGE SCALE GENOMIC DNA]</scope>
    <source>
        <strain evidence="2 3">DSM 102134</strain>
    </source>
</reference>
<comment type="caution">
    <text evidence="2">The sequence shown here is derived from an EMBL/GenBank/DDBJ whole genome shotgun (WGS) entry which is preliminary data.</text>
</comment>
<feature type="domain" description="Shedu protein SduA C-terminal" evidence="1">
    <location>
        <begin position="7"/>
        <end position="92"/>
    </location>
</feature>
<evidence type="ECO:0000313" key="2">
    <source>
        <dbReference type="EMBL" id="MBB6182489.1"/>
    </source>
</evidence>
<proteinExistence type="predicted"/>
<protein>
    <recommendedName>
        <fullName evidence="1">Shedu protein SduA C-terminal domain-containing protein</fullName>
    </recommendedName>
</protein>
<organism evidence="2 3">
    <name type="scientific">Pseudorhizobium flavum</name>
    <dbReference type="NCBI Taxonomy" id="1335061"/>
    <lineage>
        <taxon>Bacteria</taxon>
        <taxon>Pseudomonadati</taxon>
        <taxon>Pseudomonadota</taxon>
        <taxon>Alphaproteobacteria</taxon>
        <taxon>Hyphomicrobiales</taxon>
        <taxon>Rhizobiaceae</taxon>
        <taxon>Rhizobium/Agrobacterium group</taxon>
        <taxon>Pseudorhizobium</taxon>
    </lineage>
</organism>
<dbReference type="AlphaFoldDB" id="A0A7W9Z2S7"/>
<evidence type="ECO:0000313" key="3">
    <source>
        <dbReference type="Proteomes" id="UP000535501"/>
    </source>
</evidence>
<keyword evidence="3" id="KW-1185">Reference proteome</keyword>
<dbReference type="Proteomes" id="UP000535501">
    <property type="component" value="Unassembled WGS sequence"/>
</dbReference>
<dbReference type="EMBL" id="JACHEJ010000035">
    <property type="protein sequence ID" value="MBB6182489.1"/>
    <property type="molecule type" value="Genomic_DNA"/>
</dbReference>
<name>A0A7W9Z2S7_9HYPH</name>